<proteinExistence type="predicted"/>
<feature type="region of interest" description="Disordered" evidence="1">
    <location>
        <begin position="244"/>
        <end position="264"/>
    </location>
</feature>
<keyword evidence="2" id="KW-0812">Transmembrane</keyword>
<evidence type="ECO:0000256" key="2">
    <source>
        <dbReference type="SAM" id="Phobius"/>
    </source>
</evidence>
<evidence type="ECO:0000313" key="4">
    <source>
        <dbReference type="EMBL" id="KDQ10165.1"/>
    </source>
</evidence>
<protein>
    <recommendedName>
        <fullName evidence="6">Transmembrane protein</fullName>
    </recommendedName>
</protein>
<keyword evidence="2" id="KW-1133">Transmembrane helix</keyword>
<sequence length="367" mass="38618">MLPLPVLALLLSPPWGYYGGALAQTTTVVCDATITWILNSKVQSPCLVAAYLLGNCVPDGTVSSVPALVNSGNYSGPTPATANDCRCSSVVYNLLSACAYCQHGTSIPWATWNASCTPYPLIQGQYIYPIPPGTAVPGWAYITPDSMGGAFNPQIAQAALGLIESTAQPVPTSTNSANTNTATNLSAPTNSSSGESSKSTNVGPIVGVGGITALALISGLVFFIVRQTRRDRVAPSAEFMNKEDHSIYGSSHPDPIDSSLSNPHSYSYSYSSGYPAGQTGQYPQYSALGTESGTPPFLDTSRYQVSPAPGFQYSHSHNSSLVIPQPSYPMGTQDITPPGHPFNPDHNPYDGRSSTQTPPHHWGVAEI</sequence>
<feature type="transmembrane region" description="Helical" evidence="2">
    <location>
        <begin position="202"/>
        <end position="225"/>
    </location>
</feature>
<evidence type="ECO:0000313" key="5">
    <source>
        <dbReference type="Proteomes" id="UP000027195"/>
    </source>
</evidence>
<keyword evidence="3" id="KW-0732">Signal</keyword>
<accession>A0A067M630</accession>
<organism evidence="4 5">
    <name type="scientific">Botryobasidium botryosum (strain FD-172 SS1)</name>
    <dbReference type="NCBI Taxonomy" id="930990"/>
    <lineage>
        <taxon>Eukaryota</taxon>
        <taxon>Fungi</taxon>
        <taxon>Dikarya</taxon>
        <taxon>Basidiomycota</taxon>
        <taxon>Agaricomycotina</taxon>
        <taxon>Agaricomycetes</taxon>
        <taxon>Cantharellales</taxon>
        <taxon>Botryobasidiaceae</taxon>
        <taxon>Botryobasidium</taxon>
    </lineage>
</organism>
<dbReference type="OrthoDB" id="2576311at2759"/>
<dbReference type="HOGENOM" id="CLU_053888_2_0_1"/>
<dbReference type="Proteomes" id="UP000027195">
    <property type="component" value="Unassembled WGS sequence"/>
</dbReference>
<evidence type="ECO:0008006" key="6">
    <source>
        <dbReference type="Google" id="ProtNLM"/>
    </source>
</evidence>
<keyword evidence="5" id="KW-1185">Reference proteome</keyword>
<feature type="signal peptide" evidence="3">
    <location>
        <begin position="1"/>
        <end position="23"/>
    </location>
</feature>
<feature type="compositionally biased region" description="Low complexity" evidence="1">
    <location>
        <begin position="172"/>
        <end position="199"/>
    </location>
</feature>
<name>A0A067M630_BOTB1</name>
<dbReference type="InParanoid" id="A0A067M630"/>
<reference evidence="5" key="1">
    <citation type="journal article" date="2014" name="Proc. Natl. Acad. Sci. U.S.A.">
        <title>Extensive sampling of basidiomycete genomes demonstrates inadequacy of the white-rot/brown-rot paradigm for wood decay fungi.</title>
        <authorList>
            <person name="Riley R."/>
            <person name="Salamov A.A."/>
            <person name="Brown D.W."/>
            <person name="Nagy L.G."/>
            <person name="Floudas D."/>
            <person name="Held B.W."/>
            <person name="Levasseur A."/>
            <person name="Lombard V."/>
            <person name="Morin E."/>
            <person name="Otillar R."/>
            <person name="Lindquist E.A."/>
            <person name="Sun H."/>
            <person name="LaButti K.M."/>
            <person name="Schmutz J."/>
            <person name="Jabbour D."/>
            <person name="Luo H."/>
            <person name="Baker S.E."/>
            <person name="Pisabarro A.G."/>
            <person name="Walton J.D."/>
            <person name="Blanchette R.A."/>
            <person name="Henrissat B."/>
            <person name="Martin F."/>
            <person name="Cullen D."/>
            <person name="Hibbett D.S."/>
            <person name="Grigoriev I.V."/>
        </authorList>
    </citation>
    <scope>NUCLEOTIDE SEQUENCE [LARGE SCALE GENOMIC DNA]</scope>
    <source>
        <strain evidence="5">FD-172 SS1</strain>
    </source>
</reference>
<keyword evidence="2" id="KW-0472">Membrane</keyword>
<evidence type="ECO:0000256" key="3">
    <source>
        <dbReference type="SAM" id="SignalP"/>
    </source>
</evidence>
<gene>
    <name evidence="4" type="ORF">BOTBODRAFT_498785</name>
</gene>
<dbReference type="STRING" id="930990.A0A067M630"/>
<feature type="region of interest" description="Disordered" evidence="1">
    <location>
        <begin position="169"/>
        <end position="201"/>
    </location>
</feature>
<evidence type="ECO:0000256" key="1">
    <source>
        <dbReference type="SAM" id="MobiDB-lite"/>
    </source>
</evidence>
<feature type="chain" id="PRO_5001641024" description="Transmembrane protein" evidence="3">
    <location>
        <begin position="24"/>
        <end position="367"/>
    </location>
</feature>
<dbReference type="EMBL" id="KL198070">
    <property type="protein sequence ID" value="KDQ10165.1"/>
    <property type="molecule type" value="Genomic_DNA"/>
</dbReference>
<dbReference type="AlphaFoldDB" id="A0A067M630"/>